<evidence type="ECO:0000256" key="13">
    <source>
        <dbReference type="SAM" id="Phobius"/>
    </source>
</evidence>
<evidence type="ECO:0000259" key="14">
    <source>
        <dbReference type="PROSITE" id="PS50011"/>
    </source>
</evidence>
<evidence type="ECO:0000256" key="6">
    <source>
        <dbReference type="ARBA" id="ARBA00022741"/>
    </source>
</evidence>
<dbReference type="GO" id="GO:0004674">
    <property type="term" value="F:protein serine/threonine kinase activity"/>
    <property type="evidence" value="ECO:0007669"/>
    <property type="project" value="UniProtKB-KW"/>
</dbReference>
<dbReference type="FunFam" id="1.10.510.10:FF:000252">
    <property type="entry name" value="Receptor-like protein kinase FERONIA"/>
    <property type="match status" value="1"/>
</dbReference>
<dbReference type="SUPFAM" id="SSF56112">
    <property type="entry name" value="Protein kinase-like (PK-like)"/>
    <property type="match status" value="1"/>
</dbReference>
<evidence type="ECO:0000256" key="7">
    <source>
        <dbReference type="ARBA" id="ARBA00022777"/>
    </source>
</evidence>
<dbReference type="GO" id="GO:0010038">
    <property type="term" value="P:response to metal ion"/>
    <property type="evidence" value="ECO:0007669"/>
    <property type="project" value="UniProtKB-ARBA"/>
</dbReference>
<dbReference type="PROSITE" id="PS51257">
    <property type="entry name" value="PROKAR_LIPOPROTEIN"/>
    <property type="match status" value="1"/>
</dbReference>
<keyword evidence="10 13" id="KW-0472">Membrane</keyword>
<dbReference type="Gene3D" id="1.10.510.10">
    <property type="entry name" value="Transferase(Phosphotransferase) domain 1"/>
    <property type="match status" value="1"/>
</dbReference>
<organism evidence="15">
    <name type="scientific">Salix viminalis</name>
    <name type="common">Common osier</name>
    <name type="synonym">Basket willow</name>
    <dbReference type="NCBI Taxonomy" id="40686"/>
    <lineage>
        <taxon>Eukaryota</taxon>
        <taxon>Viridiplantae</taxon>
        <taxon>Streptophyta</taxon>
        <taxon>Embryophyta</taxon>
        <taxon>Tracheophyta</taxon>
        <taxon>Spermatophyta</taxon>
        <taxon>Magnoliopsida</taxon>
        <taxon>eudicotyledons</taxon>
        <taxon>Gunneridae</taxon>
        <taxon>Pentapetalae</taxon>
        <taxon>rosids</taxon>
        <taxon>fabids</taxon>
        <taxon>Malpighiales</taxon>
        <taxon>Salicaceae</taxon>
        <taxon>Saliceae</taxon>
        <taxon>Salix</taxon>
    </lineage>
</organism>
<dbReference type="InterPro" id="IPR045272">
    <property type="entry name" value="ANXUR1/2-like"/>
</dbReference>
<evidence type="ECO:0000256" key="3">
    <source>
        <dbReference type="ARBA" id="ARBA00022679"/>
    </source>
</evidence>
<dbReference type="InterPro" id="IPR000719">
    <property type="entry name" value="Prot_kinase_dom"/>
</dbReference>
<evidence type="ECO:0000256" key="8">
    <source>
        <dbReference type="ARBA" id="ARBA00022840"/>
    </source>
</evidence>
<comment type="subcellular location">
    <subcellularLocation>
        <location evidence="1">Membrane</location>
        <topology evidence="1">Single-pass type I membrane protein</topology>
    </subcellularLocation>
</comment>
<dbReference type="PROSITE" id="PS00107">
    <property type="entry name" value="PROTEIN_KINASE_ATP"/>
    <property type="match status" value="1"/>
</dbReference>
<evidence type="ECO:0000256" key="10">
    <source>
        <dbReference type="ARBA" id="ARBA00023136"/>
    </source>
</evidence>
<feature type="transmembrane region" description="Helical" evidence="13">
    <location>
        <begin position="12"/>
        <end position="31"/>
    </location>
</feature>
<keyword evidence="7" id="KW-0418">Kinase</keyword>
<accession>A0A6N2MYR8</accession>
<dbReference type="PANTHER" id="PTHR27003:SF330">
    <property type="entry name" value="PROTEIN KINASE DOMAIN-CONTAINING PROTEIN"/>
    <property type="match status" value="1"/>
</dbReference>
<keyword evidence="5" id="KW-0732">Signal</keyword>
<dbReference type="SMART" id="SM00220">
    <property type="entry name" value="S_TKc"/>
    <property type="match status" value="1"/>
</dbReference>
<gene>
    <name evidence="15" type="ORF">SVIM_LOCUS416316</name>
</gene>
<dbReference type="AlphaFoldDB" id="A0A6N2MYR8"/>
<protein>
    <recommendedName>
        <fullName evidence="14">Protein kinase domain-containing protein</fullName>
    </recommendedName>
</protein>
<keyword evidence="6 12" id="KW-0547">Nucleotide-binding</keyword>
<dbReference type="EMBL" id="CAADRP010001952">
    <property type="protein sequence ID" value="VFU57582.1"/>
    <property type="molecule type" value="Genomic_DNA"/>
</dbReference>
<dbReference type="FunFam" id="3.30.200.20:FF:000039">
    <property type="entry name" value="receptor-like protein kinase FERONIA"/>
    <property type="match status" value="1"/>
</dbReference>
<evidence type="ECO:0000256" key="12">
    <source>
        <dbReference type="PROSITE-ProRule" id="PRU10141"/>
    </source>
</evidence>
<evidence type="ECO:0000256" key="2">
    <source>
        <dbReference type="ARBA" id="ARBA00022527"/>
    </source>
</evidence>
<keyword evidence="8 12" id="KW-0067">ATP-binding</keyword>
<keyword evidence="2" id="KW-0723">Serine/threonine-protein kinase</keyword>
<keyword evidence="11" id="KW-0325">Glycoprotein</keyword>
<dbReference type="InterPro" id="IPR017441">
    <property type="entry name" value="Protein_kinase_ATP_BS"/>
</dbReference>
<dbReference type="CDD" id="cd14066">
    <property type="entry name" value="STKc_IRAK"/>
    <property type="match status" value="1"/>
</dbReference>
<dbReference type="InterPro" id="IPR008271">
    <property type="entry name" value="Ser/Thr_kinase_AS"/>
</dbReference>
<evidence type="ECO:0000256" key="1">
    <source>
        <dbReference type="ARBA" id="ARBA00004479"/>
    </source>
</evidence>
<name>A0A6N2MYR8_SALVM</name>
<dbReference type="InterPro" id="IPR011009">
    <property type="entry name" value="Kinase-like_dom_sf"/>
</dbReference>
<dbReference type="Gene3D" id="3.30.200.20">
    <property type="entry name" value="Phosphorylase Kinase, domain 1"/>
    <property type="match status" value="1"/>
</dbReference>
<evidence type="ECO:0000256" key="4">
    <source>
        <dbReference type="ARBA" id="ARBA00022692"/>
    </source>
</evidence>
<evidence type="ECO:0000256" key="11">
    <source>
        <dbReference type="ARBA" id="ARBA00023180"/>
    </source>
</evidence>
<feature type="transmembrane region" description="Helical" evidence="13">
    <location>
        <begin position="439"/>
        <end position="466"/>
    </location>
</feature>
<keyword evidence="9 13" id="KW-1133">Transmembrane helix</keyword>
<keyword evidence="4 13" id="KW-0812">Transmembrane</keyword>
<reference evidence="15" key="1">
    <citation type="submission" date="2019-03" db="EMBL/GenBank/DDBJ databases">
        <authorList>
            <person name="Mank J."/>
            <person name="Almeida P."/>
        </authorList>
    </citation>
    <scope>NUCLEOTIDE SEQUENCE</scope>
    <source>
        <strain evidence="15">78183</strain>
    </source>
</reference>
<sequence>MTTESRNGNSLLAPILYLPFFFIACCTLPSADMPSYYIPPDNIAMDCSPSDSSHDEGFLDSKRYEIDFSSVSRVYAEDPSNSEKPRISACLMLKQHNSSFTVSDGPKFLRLYFIPVTYSGLDVSKALFSVSVGPYTLINTSESSYSKYFPKSDYAIREFCVKTDGQILNVTFTPSSRVSGAYAFFNKIEIVSMPSKLYIQEDASFSLEGQPSSYSMGNSTALEMMHRVNIGGDVISGSEDTGMFRRWNRDDDYFMSDDGNTSIVESEVEVKSSLLEPAYAAPLQVYTSARTILQTTESKYRARWEFPLDYGFYYLVRLHFCEISRIIKRDGQRVFRIYINNQTAEDHADVFNWRHGAGIPIYKDYIVNFSSYGEGVKYLSIALGSTNGSSAKYGVPILNGLEIFKLSDFSNNLAGPHPFGVIAAPHSHFSVRDDAQRHVMVIVVLVFAALLLACYARLLIYGFLFYSQSNRQQKTSKQDQSLGYCRIFTIAEIKSATNNFADGLLIGTGGFGTVYKGSIDGGITSIAVKRANRSSHQGLKEFQTEISLLSKLRHSHLVSLIGYCTEEKEMMLVYEYMAQGTLRDHLYMTQKPPLPWKQRLKICIGAARGLHYLHTGAKHTIIHRDIKTTNILLDEKWVPKVSDFGLSKLGPDNMTDSKIHVSTIVKGSFGYLDPEYYRRQKLTGKSDVYSFGVVLFEVLCARPAVTPMGEIGEDEHEKVSLAEWALHCCQMGTLDQIIDPYLKGKIAPDSFETFAGIARKCLADRGSERPTMGDVLWNLELAMQQHEGVGRQDVSRVHKEADGTMNGDLRIMIDNHRCSGFDISDPNPGVEFSDIMVPTGR</sequence>
<proteinExistence type="predicted"/>
<dbReference type="GO" id="GO:0005886">
    <property type="term" value="C:plasma membrane"/>
    <property type="evidence" value="ECO:0007669"/>
    <property type="project" value="TreeGrafter"/>
</dbReference>
<feature type="domain" description="Protein kinase" evidence="14">
    <location>
        <begin position="500"/>
        <end position="789"/>
    </location>
</feature>
<feature type="binding site" evidence="12">
    <location>
        <position position="529"/>
    </location>
    <ligand>
        <name>ATP</name>
        <dbReference type="ChEBI" id="CHEBI:30616"/>
    </ligand>
</feature>
<dbReference type="PROSITE" id="PS00108">
    <property type="entry name" value="PROTEIN_KINASE_ST"/>
    <property type="match status" value="1"/>
</dbReference>
<evidence type="ECO:0000256" key="9">
    <source>
        <dbReference type="ARBA" id="ARBA00022989"/>
    </source>
</evidence>
<dbReference type="FunFam" id="2.60.120.430:FF:000007">
    <property type="entry name" value="FERONIA receptor-like kinase"/>
    <property type="match status" value="1"/>
</dbReference>
<evidence type="ECO:0000313" key="15">
    <source>
        <dbReference type="EMBL" id="VFU57582.1"/>
    </source>
</evidence>
<dbReference type="Gene3D" id="2.60.120.430">
    <property type="entry name" value="Galactose-binding lectin"/>
    <property type="match status" value="1"/>
</dbReference>
<dbReference type="GO" id="GO:0009506">
    <property type="term" value="C:plasmodesma"/>
    <property type="evidence" value="ECO:0007669"/>
    <property type="project" value="TreeGrafter"/>
</dbReference>
<dbReference type="Pfam" id="PF12819">
    <property type="entry name" value="Malectin_like"/>
    <property type="match status" value="1"/>
</dbReference>
<keyword evidence="3" id="KW-0808">Transferase</keyword>
<dbReference type="InterPro" id="IPR001245">
    <property type="entry name" value="Ser-Thr/Tyr_kinase_cat_dom"/>
</dbReference>
<dbReference type="InterPro" id="IPR024788">
    <property type="entry name" value="Malectin-like_Carb-bd_dom"/>
</dbReference>
<dbReference type="PANTHER" id="PTHR27003">
    <property type="entry name" value="OS07G0166700 PROTEIN"/>
    <property type="match status" value="1"/>
</dbReference>
<dbReference type="Pfam" id="PF07714">
    <property type="entry name" value="PK_Tyr_Ser-Thr"/>
    <property type="match status" value="1"/>
</dbReference>
<dbReference type="PROSITE" id="PS50011">
    <property type="entry name" value="PROTEIN_KINASE_DOM"/>
    <property type="match status" value="1"/>
</dbReference>
<dbReference type="GO" id="GO:0004714">
    <property type="term" value="F:transmembrane receptor protein tyrosine kinase activity"/>
    <property type="evidence" value="ECO:0007669"/>
    <property type="project" value="InterPro"/>
</dbReference>
<evidence type="ECO:0000256" key="5">
    <source>
        <dbReference type="ARBA" id="ARBA00022729"/>
    </source>
</evidence>
<dbReference type="GO" id="GO:0005524">
    <property type="term" value="F:ATP binding"/>
    <property type="evidence" value="ECO:0007669"/>
    <property type="project" value="UniProtKB-UniRule"/>
</dbReference>
<dbReference type="FunFam" id="2.60.120.430:FF:000003">
    <property type="entry name" value="FERONIA receptor-like kinase"/>
    <property type="match status" value="1"/>
</dbReference>